<gene>
    <name evidence="5" type="ORF">SAMN05660776_1751</name>
</gene>
<protein>
    <recommendedName>
        <fullName evidence="4">DUF4174 domain-containing protein</fullName>
    </recommendedName>
</protein>
<dbReference type="InterPro" id="IPR025232">
    <property type="entry name" value="DUF4174"/>
</dbReference>
<dbReference type="Pfam" id="PF13778">
    <property type="entry name" value="DUF4174"/>
    <property type="match status" value="1"/>
</dbReference>
<dbReference type="Proteomes" id="UP000190230">
    <property type="component" value="Unassembled WGS sequence"/>
</dbReference>
<dbReference type="EMBL" id="FUYY01000002">
    <property type="protein sequence ID" value="SKB53651.1"/>
    <property type="molecule type" value="Genomic_DNA"/>
</dbReference>
<dbReference type="OrthoDB" id="7362103at2"/>
<reference evidence="6" key="1">
    <citation type="submission" date="2017-02" db="EMBL/GenBank/DDBJ databases">
        <authorList>
            <person name="Varghese N."/>
            <person name="Submissions S."/>
        </authorList>
    </citation>
    <scope>NUCLEOTIDE SEQUENCE [LARGE SCALE GENOMIC DNA]</scope>
    <source>
        <strain evidence="6">DSM 23405</strain>
    </source>
</reference>
<proteinExistence type="predicted"/>
<dbReference type="RefSeq" id="WP_079720593.1">
    <property type="nucleotide sequence ID" value="NZ_FUYY01000002.1"/>
</dbReference>
<dbReference type="STRING" id="241145.SAMN05660776_1751"/>
<feature type="coiled-coil region" evidence="2">
    <location>
        <begin position="34"/>
        <end position="61"/>
    </location>
</feature>
<keyword evidence="2" id="KW-0175">Coiled coil</keyword>
<keyword evidence="6" id="KW-1185">Reference proteome</keyword>
<evidence type="ECO:0000259" key="4">
    <source>
        <dbReference type="Pfam" id="PF13778"/>
    </source>
</evidence>
<keyword evidence="1 3" id="KW-0732">Signal</keyword>
<evidence type="ECO:0000313" key="6">
    <source>
        <dbReference type="Proteomes" id="UP000190230"/>
    </source>
</evidence>
<feature type="chain" id="PRO_5013386924" description="DUF4174 domain-containing protein" evidence="3">
    <location>
        <begin position="21"/>
        <end position="141"/>
    </location>
</feature>
<evidence type="ECO:0000256" key="3">
    <source>
        <dbReference type="SAM" id="SignalP"/>
    </source>
</evidence>
<evidence type="ECO:0000256" key="1">
    <source>
        <dbReference type="ARBA" id="ARBA00022729"/>
    </source>
</evidence>
<feature type="domain" description="DUF4174" evidence="4">
    <location>
        <begin position="23"/>
        <end position="136"/>
    </location>
</feature>
<sequence length="141" mass="16719">MIKSVCFFIFIFAFAMNLNAQDLSKHQWKDRLVLIIAQEKNKKFQQQLTELQKHQQSLKERKLVIYQIIAEKYSTGLAEENWKNSIELFQKYKEEKSDFRVLLIGLDGGEKLDQTKILSAEKLFNTIDSMPMRQAEMRKNK</sequence>
<dbReference type="AlphaFoldDB" id="A0A1T5C2L5"/>
<evidence type="ECO:0000256" key="2">
    <source>
        <dbReference type="SAM" id="Coils"/>
    </source>
</evidence>
<feature type="signal peptide" evidence="3">
    <location>
        <begin position="1"/>
        <end position="20"/>
    </location>
</feature>
<organism evidence="5 6">
    <name type="scientific">Salegentibacter holothuriorum</name>
    <dbReference type="NCBI Taxonomy" id="241145"/>
    <lineage>
        <taxon>Bacteria</taxon>
        <taxon>Pseudomonadati</taxon>
        <taxon>Bacteroidota</taxon>
        <taxon>Flavobacteriia</taxon>
        <taxon>Flavobacteriales</taxon>
        <taxon>Flavobacteriaceae</taxon>
        <taxon>Salegentibacter</taxon>
    </lineage>
</organism>
<evidence type="ECO:0000313" key="5">
    <source>
        <dbReference type="EMBL" id="SKB53651.1"/>
    </source>
</evidence>
<name>A0A1T5C2L5_9FLAO</name>
<accession>A0A1T5C2L5</accession>